<dbReference type="PANTHER" id="PTHR21054:SF2">
    <property type="entry name" value="MIP04191P"/>
    <property type="match status" value="1"/>
</dbReference>
<proteinExistence type="predicted"/>
<reference evidence="1" key="1">
    <citation type="journal article" date="2018" name="J. Proteomics">
        <title>Exploring the molecular complexity of Triatoma dimidiata sialome.</title>
        <authorList>
            <person name="Santiago P.B."/>
            <person name="de Araujo C.N."/>
            <person name="Charneau S."/>
            <person name="Bastos I.M.D."/>
            <person name="Assumpcao T.C.F."/>
            <person name="Queiroz R.M.L."/>
            <person name="Praca Y.R."/>
            <person name="Cordeiro T.M."/>
            <person name="Garcia C.H.S."/>
            <person name="da Silva I.G."/>
            <person name="Raiol T."/>
            <person name="Motta F.N."/>
            <person name="de Araujo Oliveira J.V."/>
            <person name="de Sousa M.V."/>
            <person name="Ribeiro J.M.C."/>
            <person name="de Santana J.M."/>
        </authorList>
    </citation>
    <scope>NUCLEOTIDE SEQUENCE</scope>
    <source>
        <strain evidence="1">Santander</strain>
        <tissue evidence="1">Salivary glands</tissue>
    </source>
</reference>
<dbReference type="PANTHER" id="PTHR21054">
    <property type="entry name" value="ZINC METALLOPROTEINASE-RELATED"/>
    <property type="match status" value="1"/>
</dbReference>
<dbReference type="EMBL" id="GECL01001914">
    <property type="protein sequence ID" value="JAP04210.1"/>
    <property type="molecule type" value="Transcribed_RNA"/>
</dbReference>
<dbReference type="InterPro" id="IPR021917">
    <property type="entry name" value="Unchr_Zn-peptidase-like"/>
</dbReference>
<sequence length="456" mass="50939">MSEIVVYNWEDNETINYRLIIIKGAITEHGIINVSAFEKITCSMNNNIVSEWKVHKGMFKCLASLSPGTNNIDLNYENANKTLSIVLKYHTTELCIIPVYLVCDGHDGRFQSPIGCDNSIENACLRIGLGVQLIQCIYAEKLKENGFSKKSFQIENDLNKTTPLCQVFHSKISLNDARSWDQTKLWEYFGRELMLSDLGSENRKFLAFLSCTLWDGNRVIGDPALAGGGLALVGTGCLHTWPTSLEQVVSCFTNDTKIDPHLLDNSYYRGTYGGCYSTTLGSVCHEVGHMFNLGHTETGIMSRGFDYTNLVFTTGQSCPSKNNWKENVDLLPMLEVHPSKPTEVVLVKPLIKSKYTEDDLTHLTHACASILAHHKWFNNDNKLPSSIYYDNIRSIITSEAGLKVVQVRGVCGAVLKSWELGTKALCKHLVLPRTFQNKTVTLIAIDTNGIILTQKI</sequence>
<protein>
    <submittedName>
        <fullName evidence="1">Putative zinc metalloproteinase</fullName>
    </submittedName>
</protein>
<dbReference type="Pfam" id="PF12044">
    <property type="entry name" value="Metallopep"/>
    <property type="match status" value="1"/>
</dbReference>
<evidence type="ECO:0000313" key="1">
    <source>
        <dbReference type="EMBL" id="JAP04210.1"/>
    </source>
</evidence>
<dbReference type="InterPro" id="IPR053002">
    <property type="entry name" value="Metalloproteinase_M10B"/>
</dbReference>
<organism evidence="1">
    <name type="scientific">Triatoma dimidiata</name>
    <name type="common">Kissing bug</name>
    <name type="synonym">Meccus dimidiatus</name>
    <dbReference type="NCBI Taxonomy" id="72491"/>
    <lineage>
        <taxon>Eukaryota</taxon>
        <taxon>Metazoa</taxon>
        <taxon>Ecdysozoa</taxon>
        <taxon>Arthropoda</taxon>
        <taxon>Hexapoda</taxon>
        <taxon>Insecta</taxon>
        <taxon>Pterygota</taxon>
        <taxon>Neoptera</taxon>
        <taxon>Paraneoptera</taxon>
        <taxon>Hemiptera</taxon>
        <taxon>Heteroptera</taxon>
        <taxon>Panheteroptera</taxon>
        <taxon>Cimicomorpha</taxon>
        <taxon>Reduviidae</taxon>
        <taxon>Triatominae</taxon>
        <taxon>Triatoma</taxon>
    </lineage>
</organism>
<accession>A0A0V0G7S6</accession>
<name>A0A0V0G7S6_TRIDM</name>
<dbReference type="AlphaFoldDB" id="A0A0V0G7S6"/>